<evidence type="ECO:0000256" key="2">
    <source>
        <dbReference type="ARBA" id="ARBA00022679"/>
    </source>
</evidence>
<comment type="cofactor">
    <cofactor evidence="8">
        <name>Mg(2+)</name>
        <dbReference type="ChEBI" id="CHEBI:18420"/>
    </cofactor>
</comment>
<evidence type="ECO:0000256" key="3">
    <source>
        <dbReference type="ARBA" id="ARBA00022723"/>
    </source>
</evidence>
<dbReference type="NCBIfam" id="TIGR01768">
    <property type="entry name" value="GGGP-family"/>
    <property type="match status" value="1"/>
</dbReference>
<keyword evidence="1 8" id="KW-0444">Lipid biosynthesis</keyword>
<keyword evidence="5 8" id="KW-0443">Lipid metabolism</keyword>
<comment type="caution">
    <text evidence="9">The sequence shown here is derived from an EMBL/GenBank/DDBJ whole genome shotgun (WGS) entry which is preliminary data.</text>
</comment>
<evidence type="ECO:0000256" key="8">
    <source>
        <dbReference type="HAMAP-Rule" id="MF_00112"/>
    </source>
</evidence>
<keyword evidence="3 8" id="KW-0479">Metal-binding</keyword>
<comment type="similarity">
    <text evidence="8">Belongs to the GGGP/HepGP synthase family. Group II subfamily.</text>
</comment>
<feature type="binding site" evidence="8">
    <location>
        <position position="23"/>
    </location>
    <ligand>
        <name>Mg(2+)</name>
        <dbReference type="ChEBI" id="CHEBI:18420"/>
    </ligand>
</feature>
<dbReference type="NCBIfam" id="NF003198">
    <property type="entry name" value="PRK04169.1-2"/>
    <property type="match status" value="1"/>
</dbReference>
<evidence type="ECO:0000256" key="7">
    <source>
        <dbReference type="ARBA" id="ARBA00023264"/>
    </source>
</evidence>
<reference evidence="9 10" key="1">
    <citation type="submission" date="2019-07" db="EMBL/GenBank/DDBJ databases">
        <title>Seonamhaeicola sp. W255 draft genome.</title>
        <authorList>
            <person name="Zhang X.-Y."/>
            <person name="Zhang R."/>
            <person name="Zhong Y.-L."/>
            <person name="Du Z.-J."/>
        </authorList>
    </citation>
    <scope>NUCLEOTIDE SEQUENCE [LARGE SCALE GENOMIC DNA]</scope>
    <source>
        <strain evidence="9 10">W255</strain>
    </source>
</reference>
<evidence type="ECO:0000256" key="4">
    <source>
        <dbReference type="ARBA" id="ARBA00022842"/>
    </source>
</evidence>
<feature type="binding site" evidence="8">
    <location>
        <begin position="225"/>
        <end position="226"/>
    </location>
    <ligand>
        <name>sn-glycerol 1-phosphate</name>
        <dbReference type="ChEBI" id="CHEBI:57685"/>
    </ligand>
</feature>
<evidence type="ECO:0000256" key="5">
    <source>
        <dbReference type="ARBA" id="ARBA00023098"/>
    </source>
</evidence>
<dbReference type="InterPro" id="IPR038597">
    <property type="entry name" value="GGGP/HepGP_synthase_sf"/>
</dbReference>
<dbReference type="GO" id="GO:0047294">
    <property type="term" value="F:phosphoglycerol geranylgeranyltransferase activity"/>
    <property type="evidence" value="ECO:0007669"/>
    <property type="project" value="UniProtKB-UniRule"/>
</dbReference>
<dbReference type="AlphaFoldDB" id="A0A562YB71"/>
<feature type="binding site" evidence="8">
    <location>
        <position position="52"/>
    </location>
    <ligand>
        <name>Mg(2+)</name>
        <dbReference type="ChEBI" id="CHEBI:18420"/>
    </ligand>
</feature>
<dbReference type="GO" id="GO:0046474">
    <property type="term" value="P:glycerophospholipid biosynthetic process"/>
    <property type="evidence" value="ECO:0007669"/>
    <property type="project" value="UniProtKB-UniRule"/>
</dbReference>
<dbReference type="InterPro" id="IPR008205">
    <property type="entry name" value="GGGP_HepGP_synthase"/>
</dbReference>
<comment type="catalytic activity">
    <reaction evidence="8">
        <text>sn-glycerol 1-phosphate + (2E,6E,10E)-geranylgeranyl diphosphate = sn-3-O-(geranylgeranyl)glycerol 1-phosphate + diphosphate</text>
        <dbReference type="Rhea" id="RHEA:23404"/>
        <dbReference type="ChEBI" id="CHEBI:33019"/>
        <dbReference type="ChEBI" id="CHEBI:57677"/>
        <dbReference type="ChEBI" id="CHEBI:57685"/>
        <dbReference type="ChEBI" id="CHEBI:58756"/>
        <dbReference type="EC" id="2.5.1.41"/>
    </reaction>
</comment>
<keyword evidence="6 8" id="KW-0594">Phospholipid biosynthesis</keyword>
<dbReference type="Pfam" id="PF01884">
    <property type="entry name" value="PcrB"/>
    <property type="match status" value="1"/>
</dbReference>
<keyword evidence="4 8" id="KW-0460">Magnesium</keyword>
<dbReference type="EC" id="2.5.1.41" evidence="8"/>
<dbReference type="PANTHER" id="PTHR40029:SF2">
    <property type="entry name" value="HEPTAPRENYLGLYCERYL PHOSPHATE SYNTHASE"/>
    <property type="match status" value="1"/>
</dbReference>
<feature type="binding site" evidence="8">
    <location>
        <begin position="172"/>
        <end position="178"/>
    </location>
    <ligand>
        <name>sn-glycerol 1-phosphate</name>
        <dbReference type="ChEBI" id="CHEBI:57685"/>
    </ligand>
</feature>
<protein>
    <recommendedName>
        <fullName evidence="8">Geranylgeranylglyceryl phosphate synthase</fullName>
        <shortName evidence="8">GGGP synthase</shortName>
        <shortName evidence="8">GGGPS</shortName>
        <ecNumber evidence="8">2.5.1.41</ecNumber>
    </recommendedName>
    <alternativeName>
        <fullName evidence="8">(S)-3-O-geranylgeranylglyceryl phosphate synthase</fullName>
    </alternativeName>
    <alternativeName>
        <fullName evidence="8">Phosphoglycerol geranylgeranyltransferase</fullName>
    </alternativeName>
</protein>
<evidence type="ECO:0000256" key="6">
    <source>
        <dbReference type="ARBA" id="ARBA00023209"/>
    </source>
</evidence>
<keyword evidence="10" id="KW-1185">Reference proteome</keyword>
<keyword evidence="2 8" id="KW-0808">Transferase</keyword>
<evidence type="ECO:0000313" key="10">
    <source>
        <dbReference type="Proteomes" id="UP000295814"/>
    </source>
</evidence>
<comment type="caution">
    <text evidence="8">Lacks conserved residue(s) required for the propagation of feature annotation.</text>
</comment>
<comment type="function">
    <text evidence="8">Prenyltransferase that catalyzes the transfer of the geranylgeranyl moiety of geranylgeranyl diphosphate (GGPP) to the C3 hydroxyl of sn-glycerol-1-phosphate (G1P).</text>
</comment>
<sequence length="240" mass="25928">MGVYQNILTSILKGENLLAVLIDPDKAMLKNIAGFMLKINQSKTTHIFVGGSTVNGNATDVLVKEVKKHTNLPIIIFPGDVNQITDEADALLFLSLISGRNPEYLIGKHVDSISKLRETQLEVISTGYILINGGKQTAVERETNTKPLSVNHIQEVIDTAKAGELLGMKLMYLEAGSGAVNSASNNIIKAIKNELNIPLIVGGGMRTMEQISNAYKSGANMVVIGTVLEEDEAFLDSLHK</sequence>
<dbReference type="SUPFAM" id="SSF51395">
    <property type="entry name" value="FMN-linked oxidoreductases"/>
    <property type="match status" value="1"/>
</dbReference>
<feature type="binding site" evidence="8">
    <location>
        <begin position="203"/>
        <end position="204"/>
    </location>
    <ligand>
        <name>sn-glycerol 1-phosphate</name>
        <dbReference type="ChEBI" id="CHEBI:57685"/>
    </ligand>
</feature>
<dbReference type="HAMAP" id="MF_00112">
    <property type="entry name" value="GGGP_HepGP_synthase"/>
    <property type="match status" value="1"/>
</dbReference>
<proteinExistence type="inferred from homology"/>
<dbReference type="OrthoDB" id="9807235at2"/>
<dbReference type="Gene3D" id="3.20.20.390">
    <property type="entry name" value="FMN-linked oxidoreductases"/>
    <property type="match status" value="1"/>
</dbReference>
<dbReference type="EMBL" id="SMZJ02000013">
    <property type="protein sequence ID" value="TWO31356.1"/>
    <property type="molecule type" value="Genomic_DNA"/>
</dbReference>
<dbReference type="PANTHER" id="PTHR40029">
    <property type="match status" value="1"/>
</dbReference>
<dbReference type="InterPro" id="IPR039074">
    <property type="entry name" value="GGGP/HepGP_synthase_I"/>
</dbReference>
<accession>A0A562YB71</accession>
<dbReference type="Proteomes" id="UP000295814">
    <property type="component" value="Unassembled WGS sequence"/>
</dbReference>
<dbReference type="GO" id="GO:0120536">
    <property type="term" value="F:heptaprenylglyceryl phosphate synthase activity"/>
    <property type="evidence" value="ECO:0007669"/>
    <property type="project" value="UniProtKB-ARBA"/>
</dbReference>
<keyword evidence="7 8" id="KW-1208">Phospholipid metabolism</keyword>
<gene>
    <name evidence="9" type="ORF">E1J38_013885</name>
</gene>
<organism evidence="9 10">
    <name type="scientific">Seonamhaeicola sediminis</name>
    <dbReference type="NCBI Taxonomy" id="2528206"/>
    <lineage>
        <taxon>Bacteria</taxon>
        <taxon>Pseudomonadati</taxon>
        <taxon>Bacteroidota</taxon>
        <taxon>Flavobacteriia</taxon>
        <taxon>Flavobacteriales</taxon>
        <taxon>Flavobacteriaceae</taxon>
    </lineage>
</organism>
<dbReference type="RefSeq" id="WP_133357473.1">
    <property type="nucleotide sequence ID" value="NZ_SMZJ02000013.1"/>
</dbReference>
<evidence type="ECO:0000256" key="1">
    <source>
        <dbReference type="ARBA" id="ARBA00022516"/>
    </source>
</evidence>
<name>A0A562YB71_9FLAO</name>
<evidence type="ECO:0000313" key="9">
    <source>
        <dbReference type="EMBL" id="TWO31356.1"/>
    </source>
</evidence>
<dbReference type="GO" id="GO:0000287">
    <property type="term" value="F:magnesium ion binding"/>
    <property type="evidence" value="ECO:0007669"/>
    <property type="project" value="UniProtKB-UniRule"/>
</dbReference>